<gene>
    <name evidence="2" type="ORF">C8R26_10188</name>
    <name evidence="3" type="ORF">SAMN05216333_11164</name>
</gene>
<reference evidence="2 5" key="3">
    <citation type="submission" date="2018-04" db="EMBL/GenBank/DDBJ databases">
        <title>Active sludge and wastewater microbial communities from Klosterneuburg, Austria.</title>
        <authorList>
            <person name="Wagner M."/>
        </authorList>
    </citation>
    <scope>NUCLEOTIDE SEQUENCE [LARGE SCALE GENOMIC DNA]</scope>
    <source>
        <strain evidence="2 5">Nm49</strain>
    </source>
</reference>
<accession>A0A1H8QB17</accession>
<reference evidence="3" key="2">
    <citation type="submission" date="2016-10" db="EMBL/GenBank/DDBJ databases">
        <authorList>
            <person name="de Groot N.N."/>
        </authorList>
    </citation>
    <scope>NUCLEOTIDE SEQUENCE [LARGE SCALE GENOMIC DNA]</scope>
    <source>
        <strain evidence="3">Nm76</strain>
    </source>
</reference>
<dbReference type="Gene3D" id="3.10.450.40">
    <property type="match status" value="1"/>
</dbReference>
<protein>
    <recommendedName>
        <fullName evidence="1">IraD/Gp25-like domain-containing protein</fullName>
    </recommendedName>
</protein>
<dbReference type="Proteomes" id="UP000198814">
    <property type="component" value="Unassembled WGS sequence"/>
</dbReference>
<evidence type="ECO:0000313" key="2">
    <source>
        <dbReference type="EMBL" id="PTQ78773.1"/>
    </source>
</evidence>
<proteinExistence type="predicted"/>
<dbReference type="Proteomes" id="UP000244128">
    <property type="component" value="Unassembled WGS sequence"/>
</dbReference>
<dbReference type="OrthoDB" id="9802846at2"/>
<dbReference type="AlphaFoldDB" id="A0A1H8QB17"/>
<sequence length="141" mass="16042">MSADDKSFLGIGWGFPPEFGQYGSMRKVSAEEDIHESLYILLSTNPGERVMQPTYGCGLKSQVFEEINETTVTVMVDLIKRAILFFEPRVVVENIRVDSGNQEDILNGLIKIDITYIVRTTNNRHNIVYPFYFTEGTNVKL</sequence>
<reference evidence="4" key="1">
    <citation type="submission" date="2016-10" db="EMBL/GenBank/DDBJ databases">
        <authorList>
            <person name="Varghese N."/>
            <person name="Submissions S."/>
        </authorList>
    </citation>
    <scope>NUCLEOTIDE SEQUENCE [LARGE SCALE GENOMIC DNA]</scope>
    <source>
        <strain evidence="4">Nm76</strain>
    </source>
</reference>
<dbReference type="SUPFAM" id="SSF160719">
    <property type="entry name" value="gpW/gp25-like"/>
    <property type="match status" value="1"/>
</dbReference>
<keyword evidence="4" id="KW-1185">Reference proteome</keyword>
<evidence type="ECO:0000313" key="5">
    <source>
        <dbReference type="Proteomes" id="UP000244128"/>
    </source>
</evidence>
<dbReference type="EMBL" id="QAOI01000001">
    <property type="protein sequence ID" value="PTQ78773.1"/>
    <property type="molecule type" value="Genomic_DNA"/>
</dbReference>
<dbReference type="RefSeq" id="WP_090318274.1">
    <property type="nucleotide sequence ID" value="NZ_FNOE01000009.1"/>
</dbReference>
<evidence type="ECO:0000313" key="3">
    <source>
        <dbReference type="EMBL" id="SEO51246.1"/>
    </source>
</evidence>
<evidence type="ECO:0000313" key="4">
    <source>
        <dbReference type="Proteomes" id="UP000198814"/>
    </source>
</evidence>
<dbReference type="EMBL" id="FODO01000011">
    <property type="protein sequence ID" value="SEO51246.1"/>
    <property type="molecule type" value="Genomic_DNA"/>
</dbReference>
<dbReference type="InterPro" id="IPR007048">
    <property type="entry name" value="IraD/Gp25-like"/>
</dbReference>
<dbReference type="STRING" id="42354.SAMN05216333_11164"/>
<organism evidence="3 4">
    <name type="scientific">Nitrosomonas oligotropha</name>
    <dbReference type="NCBI Taxonomy" id="42354"/>
    <lineage>
        <taxon>Bacteria</taxon>
        <taxon>Pseudomonadati</taxon>
        <taxon>Pseudomonadota</taxon>
        <taxon>Betaproteobacteria</taxon>
        <taxon>Nitrosomonadales</taxon>
        <taxon>Nitrosomonadaceae</taxon>
        <taxon>Nitrosomonas</taxon>
    </lineage>
</organism>
<name>A0A1H8QB17_9PROT</name>
<dbReference type="Pfam" id="PF04965">
    <property type="entry name" value="GPW_gp25"/>
    <property type="match status" value="1"/>
</dbReference>
<feature type="domain" description="IraD/Gp25-like" evidence="1">
    <location>
        <begin position="29"/>
        <end position="122"/>
    </location>
</feature>
<evidence type="ECO:0000259" key="1">
    <source>
        <dbReference type="Pfam" id="PF04965"/>
    </source>
</evidence>